<keyword evidence="2" id="KW-1185">Reference proteome</keyword>
<proteinExistence type="predicted"/>
<reference evidence="1" key="1">
    <citation type="submission" date="2023-07" db="EMBL/GenBank/DDBJ databases">
        <title>Black Yeasts Isolated from many extreme environments.</title>
        <authorList>
            <person name="Coleine C."/>
            <person name="Stajich J.E."/>
            <person name="Selbmann L."/>
        </authorList>
    </citation>
    <scope>NUCLEOTIDE SEQUENCE</scope>
    <source>
        <strain evidence="1">CCFEE 5714</strain>
    </source>
</reference>
<sequence>MLVIRKLAIGLISTIIACTTAAPVITVRPGDAGDIIITEDNTLNATAPAPVPDDAAAVQISSDFEKAATNGRLPLSLVNNFGGGQVNAYITGLDAGGRLVMLQPNGKFYFPTADRAVAAPRRITANTAIPLGAKGSTTRITIPGYISSARIYFAEGRLDFYTIFNTALNAPSLVEPSAVNPLDPSAGVNWGFVELTNIQKGGLYANISYVDFVGLVLGMKLESGGGRIQVTEGLKANAVTAICSELKAQGRKDGQPWGDLCMVNKAGKPLRVLAPSNYVASKPTAFKNYWTQYIDQVWTQYARTPLTINTQAGPGEVKCTVSNGQLKCNGDNRGYNKPTAHDLFGCNSGPFGILAGDNDVHKAVVPRLCAAFHRGTLLQTGGHIQPGMAADKYYTSTPTNWYSKFVHQYEVDGKGYAFPYDDVNPAVGVDQAGVVADPDPKLLTVVVGGPL</sequence>
<name>A0ACC3NL51_9PEZI</name>
<evidence type="ECO:0000313" key="2">
    <source>
        <dbReference type="Proteomes" id="UP001281147"/>
    </source>
</evidence>
<protein>
    <submittedName>
        <fullName evidence="1">Uncharacterized protein</fullName>
    </submittedName>
</protein>
<dbReference type="EMBL" id="JAUTXU010000037">
    <property type="protein sequence ID" value="KAK3717460.1"/>
    <property type="molecule type" value="Genomic_DNA"/>
</dbReference>
<gene>
    <name evidence="1" type="ORF">LTR37_005850</name>
</gene>
<dbReference type="Proteomes" id="UP001281147">
    <property type="component" value="Unassembled WGS sequence"/>
</dbReference>
<accession>A0ACC3NL51</accession>
<comment type="caution">
    <text evidence="1">The sequence shown here is derived from an EMBL/GenBank/DDBJ whole genome shotgun (WGS) entry which is preliminary data.</text>
</comment>
<organism evidence="1 2">
    <name type="scientific">Vermiconidia calcicola</name>
    <dbReference type="NCBI Taxonomy" id="1690605"/>
    <lineage>
        <taxon>Eukaryota</taxon>
        <taxon>Fungi</taxon>
        <taxon>Dikarya</taxon>
        <taxon>Ascomycota</taxon>
        <taxon>Pezizomycotina</taxon>
        <taxon>Dothideomycetes</taxon>
        <taxon>Dothideomycetidae</taxon>
        <taxon>Mycosphaerellales</taxon>
        <taxon>Extremaceae</taxon>
        <taxon>Vermiconidia</taxon>
    </lineage>
</organism>
<evidence type="ECO:0000313" key="1">
    <source>
        <dbReference type="EMBL" id="KAK3717460.1"/>
    </source>
</evidence>